<accession>A0ABU8SW52</accession>
<feature type="transmembrane region" description="Helical" evidence="6">
    <location>
        <begin position="312"/>
        <end position="329"/>
    </location>
</feature>
<evidence type="ECO:0000259" key="7">
    <source>
        <dbReference type="PROSITE" id="PS50850"/>
    </source>
</evidence>
<dbReference type="InterPro" id="IPR011701">
    <property type="entry name" value="MFS"/>
</dbReference>
<keyword evidence="4 6" id="KW-0472">Membrane</keyword>
<dbReference type="InterPro" id="IPR020846">
    <property type="entry name" value="MFS_dom"/>
</dbReference>
<evidence type="ECO:0000313" key="9">
    <source>
        <dbReference type="Proteomes" id="UP001377972"/>
    </source>
</evidence>
<feature type="transmembrane region" description="Helical" evidence="6">
    <location>
        <begin position="51"/>
        <end position="69"/>
    </location>
</feature>
<dbReference type="EMBL" id="JAQPZS010000014">
    <property type="protein sequence ID" value="MEJ6497255.1"/>
    <property type="molecule type" value="Genomic_DNA"/>
</dbReference>
<proteinExistence type="inferred from homology"/>
<name>A0ABU8SW52_9GAMM</name>
<dbReference type="Proteomes" id="UP001377972">
    <property type="component" value="Unassembled WGS sequence"/>
</dbReference>
<comment type="caution">
    <text evidence="8">The sequence shown here is derived from an EMBL/GenBank/DDBJ whole genome shotgun (WGS) entry which is preliminary data.</text>
</comment>
<evidence type="ECO:0000256" key="5">
    <source>
        <dbReference type="ARBA" id="ARBA00038514"/>
    </source>
</evidence>
<feature type="transmembrane region" description="Helical" evidence="6">
    <location>
        <begin position="6"/>
        <end position="23"/>
    </location>
</feature>
<feature type="transmembrane region" description="Helical" evidence="6">
    <location>
        <begin position="170"/>
        <end position="190"/>
    </location>
</feature>
<sequence>MKLQGLRWWVIALIALATIINYIDRQALSVLWPDIVEELFPDESALERKQIYANISIVFVFAYAFGQAIFGKIFDWVGTRFGFVLSIGVWSLATVAHAFAQGVMSLSLFRAILGVAEAGNWPGAAKGNAEWFPTKERALAQGIFNSGAAIGGIIAIPLIAYLTVYFSWQMVFVVVGVMGFLWLVPWLILVKAPPGSHPWISEEEKQYILTGQRQSTADNTNDEEYNPSTTELLSRKQSWGVIIASAAIDPIWWLFVFWIPIYLNEVYGMDVKSIGIYGWVPYVGAMFGAWFGGLLAQNRLKAGWSTDKTRKLTITLGCLIMLPALIAMANPGAPVVAVLIMAVILFGFQTAIGNVQTLPSDLLGKKAVGTLSGISGMAAKLGAVGLTSLVPYLTAGGNYTPAFVIGASLAIIAMLAVWLLIPKIEPLSSKK</sequence>
<dbReference type="PROSITE" id="PS50850">
    <property type="entry name" value="MFS"/>
    <property type="match status" value="1"/>
</dbReference>
<dbReference type="SUPFAM" id="SSF103473">
    <property type="entry name" value="MFS general substrate transporter"/>
    <property type="match status" value="1"/>
</dbReference>
<feature type="transmembrane region" description="Helical" evidence="6">
    <location>
        <begin position="81"/>
        <end position="100"/>
    </location>
</feature>
<feature type="transmembrane region" description="Helical" evidence="6">
    <location>
        <begin position="143"/>
        <end position="164"/>
    </location>
</feature>
<feature type="transmembrane region" description="Helical" evidence="6">
    <location>
        <begin position="239"/>
        <end position="259"/>
    </location>
</feature>
<keyword evidence="9" id="KW-1185">Reference proteome</keyword>
<feature type="transmembrane region" description="Helical" evidence="6">
    <location>
        <begin position="279"/>
        <end position="300"/>
    </location>
</feature>
<dbReference type="RefSeq" id="WP_138618286.1">
    <property type="nucleotide sequence ID" value="NZ_JAQPZS010000014.1"/>
</dbReference>
<comment type="subcellular location">
    <subcellularLocation>
        <location evidence="1">Membrane</location>
        <topology evidence="1">Multi-pass membrane protein</topology>
    </subcellularLocation>
</comment>
<reference evidence="8 9" key="1">
    <citation type="submission" date="2023-01" db="EMBL/GenBank/DDBJ databases">
        <title>Trichodesmium-associated heterotrophic epibiont bacteria.</title>
        <authorList>
            <person name="Cleveland C.S."/>
            <person name="Webb E.A."/>
        </authorList>
    </citation>
    <scope>NUCLEOTIDE SEQUENCE [LARGE SCALE GENOMIC DNA]</scope>
    <source>
        <strain evidence="8 9">USCH2</strain>
    </source>
</reference>
<dbReference type="PANTHER" id="PTHR11662:SF285">
    <property type="entry name" value="HEXURONATE TRANSPORTER"/>
    <property type="match status" value="1"/>
</dbReference>
<evidence type="ECO:0000256" key="2">
    <source>
        <dbReference type="ARBA" id="ARBA00022692"/>
    </source>
</evidence>
<dbReference type="PANTHER" id="PTHR11662">
    <property type="entry name" value="SOLUTE CARRIER FAMILY 17"/>
    <property type="match status" value="1"/>
</dbReference>
<evidence type="ECO:0000313" key="8">
    <source>
        <dbReference type="EMBL" id="MEJ6497255.1"/>
    </source>
</evidence>
<dbReference type="InterPro" id="IPR036259">
    <property type="entry name" value="MFS_trans_sf"/>
</dbReference>
<evidence type="ECO:0000256" key="1">
    <source>
        <dbReference type="ARBA" id="ARBA00004141"/>
    </source>
</evidence>
<evidence type="ECO:0000256" key="3">
    <source>
        <dbReference type="ARBA" id="ARBA00022989"/>
    </source>
</evidence>
<keyword evidence="2 6" id="KW-0812">Transmembrane</keyword>
<evidence type="ECO:0000256" key="4">
    <source>
        <dbReference type="ARBA" id="ARBA00023136"/>
    </source>
</evidence>
<evidence type="ECO:0000256" key="6">
    <source>
        <dbReference type="SAM" id="Phobius"/>
    </source>
</evidence>
<keyword evidence="3 6" id="KW-1133">Transmembrane helix</keyword>
<dbReference type="CDD" id="cd17319">
    <property type="entry name" value="MFS_ExuT_GudP_like"/>
    <property type="match status" value="1"/>
</dbReference>
<feature type="transmembrane region" description="Helical" evidence="6">
    <location>
        <begin position="367"/>
        <end position="393"/>
    </location>
</feature>
<dbReference type="Pfam" id="PF07690">
    <property type="entry name" value="MFS_1"/>
    <property type="match status" value="1"/>
</dbReference>
<comment type="similarity">
    <text evidence="5">Belongs to the major facilitator superfamily. Phthalate permease family.</text>
</comment>
<feature type="transmembrane region" description="Helical" evidence="6">
    <location>
        <begin position="399"/>
        <end position="421"/>
    </location>
</feature>
<gene>
    <name evidence="8" type="ORF">PQI24_14515</name>
</gene>
<dbReference type="InterPro" id="IPR050382">
    <property type="entry name" value="MFS_Na/Anion_cotransporter"/>
</dbReference>
<feature type="domain" description="Major facilitator superfamily (MFS) profile" evidence="7">
    <location>
        <begin position="10"/>
        <end position="425"/>
    </location>
</feature>
<protein>
    <submittedName>
        <fullName evidence="8">MFS transporter</fullName>
    </submittedName>
</protein>
<feature type="transmembrane region" description="Helical" evidence="6">
    <location>
        <begin position="335"/>
        <end position="355"/>
    </location>
</feature>
<dbReference type="Gene3D" id="1.20.1250.20">
    <property type="entry name" value="MFS general substrate transporter like domains"/>
    <property type="match status" value="2"/>
</dbReference>
<organism evidence="8 9">
    <name type="scientific">Pseudoalteromonas lipolytica</name>
    <dbReference type="NCBI Taxonomy" id="570156"/>
    <lineage>
        <taxon>Bacteria</taxon>
        <taxon>Pseudomonadati</taxon>
        <taxon>Pseudomonadota</taxon>
        <taxon>Gammaproteobacteria</taxon>
        <taxon>Alteromonadales</taxon>
        <taxon>Pseudoalteromonadaceae</taxon>
        <taxon>Pseudoalteromonas</taxon>
    </lineage>
</organism>